<evidence type="ECO:0000313" key="9">
    <source>
        <dbReference type="Proteomes" id="UP000431080"/>
    </source>
</evidence>
<accession>A0A6I2EZ74</accession>
<keyword evidence="3 4" id="KW-0413">Isomerase</keyword>
<feature type="chain" id="PRO_5026045706" description="Peptidyl-prolyl cis-trans isomerase" evidence="6">
    <location>
        <begin position="25"/>
        <end position="309"/>
    </location>
</feature>
<dbReference type="SUPFAM" id="SSF54534">
    <property type="entry name" value="FKBP-like"/>
    <property type="match status" value="2"/>
</dbReference>
<dbReference type="RefSeq" id="WP_153682941.1">
    <property type="nucleotide sequence ID" value="NZ_WJIF01000001.1"/>
</dbReference>
<feature type="domain" description="PPIase FKBP-type" evidence="7">
    <location>
        <begin position="218"/>
        <end position="309"/>
    </location>
</feature>
<organism evidence="8 9">
    <name type="scientific">Agromyces agglutinans</name>
    <dbReference type="NCBI Taxonomy" id="2662258"/>
    <lineage>
        <taxon>Bacteria</taxon>
        <taxon>Bacillati</taxon>
        <taxon>Actinomycetota</taxon>
        <taxon>Actinomycetes</taxon>
        <taxon>Micrococcales</taxon>
        <taxon>Microbacteriaceae</taxon>
        <taxon>Agromyces</taxon>
    </lineage>
</organism>
<feature type="signal peptide" evidence="6">
    <location>
        <begin position="1"/>
        <end position="24"/>
    </location>
</feature>
<dbReference type="Pfam" id="PF00254">
    <property type="entry name" value="FKBP_C"/>
    <property type="match status" value="2"/>
</dbReference>
<dbReference type="EC" id="5.2.1.8" evidence="5"/>
<keyword evidence="9" id="KW-1185">Reference proteome</keyword>
<reference evidence="8 9" key="1">
    <citation type="submission" date="2019-10" db="EMBL/GenBank/DDBJ databases">
        <authorList>
            <person name="Nie G."/>
            <person name="Ming H."/>
            <person name="Yi B."/>
        </authorList>
    </citation>
    <scope>NUCLEOTIDE SEQUENCE [LARGE SCALE GENOMIC DNA]</scope>
    <source>
        <strain evidence="8 9">CFH 90414</strain>
    </source>
</reference>
<comment type="catalytic activity">
    <reaction evidence="1 4 5">
        <text>[protein]-peptidylproline (omega=180) = [protein]-peptidylproline (omega=0)</text>
        <dbReference type="Rhea" id="RHEA:16237"/>
        <dbReference type="Rhea" id="RHEA-COMP:10747"/>
        <dbReference type="Rhea" id="RHEA-COMP:10748"/>
        <dbReference type="ChEBI" id="CHEBI:83833"/>
        <dbReference type="ChEBI" id="CHEBI:83834"/>
        <dbReference type="EC" id="5.2.1.8"/>
    </reaction>
</comment>
<name>A0A6I2EZ74_9MICO</name>
<comment type="caution">
    <text evidence="8">The sequence shown here is derived from an EMBL/GenBank/DDBJ whole genome shotgun (WGS) entry which is preliminary data.</text>
</comment>
<evidence type="ECO:0000313" key="8">
    <source>
        <dbReference type="EMBL" id="MRG58425.1"/>
    </source>
</evidence>
<evidence type="ECO:0000256" key="5">
    <source>
        <dbReference type="RuleBase" id="RU003915"/>
    </source>
</evidence>
<dbReference type="InterPro" id="IPR046357">
    <property type="entry name" value="PPIase_dom_sf"/>
</dbReference>
<comment type="similarity">
    <text evidence="5">Belongs to the FKBP-type PPIase family.</text>
</comment>
<keyword evidence="6" id="KW-0732">Signal</keyword>
<evidence type="ECO:0000256" key="2">
    <source>
        <dbReference type="ARBA" id="ARBA00023110"/>
    </source>
</evidence>
<sequence length="309" mass="31195">MRSSLALIATAGLVAVALTGCATAPEPAVAPGASSEAIEVTGDFGEPPRVEFPTPITPDETQCTVVIEGDGEPVRDGDTVRVAASLYDAESGEELQTIGFEDDAVLLTLNEGKTLAGFRTGLTCANEGSRVVVAVPPADAANPQTGQEPATGAVAVFDVMDVFPSRANGTPRLTRDGFPAVVLAPDGRPGITVPSSDPPAQTEVEVLREGSGAVVEDGDEVLVQYTGVDWQTGEVLSNGSTWATGGPTSFVVGDGSSQIPGLSKAVEGQRVGSQVGVIVAPEDGFGAGGSGEAAGDATLFYVIDILGVL</sequence>
<evidence type="ECO:0000256" key="1">
    <source>
        <dbReference type="ARBA" id="ARBA00000971"/>
    </source>
</evidence>
<dbReference type="GO" id="GO:0003755">
    <property type="term" value="F:peptidyl-prolyl cis-trans isomerase activity"/>
    <property type="evidence" value="ECO:0007669"/>
    <property type="project" value="UniProtKB-UniRule"/>
</dbReference>
<evidence type="ECO:0000259" key="7">
    <source>
        <dbReference type="PROSITE" id="PS50059"/>
    </source>
</evidence>
<dbReference type="Gene3D" id="3.10.50.40">
    <property type="match status" value="2"/>
</dbReference>
<dbReference type="PROSITE" id="PS50059">
    <property type="entry name" value="FKBP_PPIASE"/>
    <property type="match status" value="1"/>
</dbReference>
<evidence type="ECO:0000256" key="4">
    <source>
        <dbReference type="PROSITE-ProRule" id="PRU00277"/>
    </source>
</evidence>
<evidence type="ECO:0000256" key="6">
    <source>
        <dbReference type="SAM" id="SignalP"/>
    </source>
</evidence>
<dbReference type="Proteomes" id="UP000431080">
    <property type="component" value="Unassembled WGS sequence"/>
</dbReference>
<evidence type="ECO:0000256" key="3">
    <source>
        <dbReference type="ARBA" id="ARBA00023235"/>
    </source>
</evidence>
<dbReference type="PROSITE" id="PS51257">
    <property type="entry name" value="PROKAR_LIPOPROTEIN"/>
    <property type="match status" value="1"/>
</dbReference>
<dbReference type="InterPro" id="IPR001179">
    <property type="entry name" value="PPIase_FKBP_dom"/>
</dbReference>
<dbReference type="AlphaFoldDB" id="A0A6I2EZ74"/>
<gene>
    <name evidence="8" type="ORF">GE115_00830</name>
</gene>
<dbReference type="EMBL" id="WJIF01000001">
    <property type="protein sequence ID" value="MRG58425.1"/>
    <property type="molecule type" value="Genomic_DNA"/>
</dbReference>
<keyword evidence="2 4" id="KW-0697">Rotamase</keyword>
<protein>
    <recommendedName>
        <fullName evidence="5">Peptidyl-prolyl cis-trans isomerase</fullName>
        <ecNumber evidence="5">5.2.1.8</ecNumber>
    </recommendedName>
</protein>
<proteinExistence type="inferred from homology"/>